<evidence type="ECO:0000259" key="11">
    <source>
        <dbReference type="PROSITE" id="PS50109"/>
    </source>
</evidence>
<dbReference type="GO" id="GO:0000155">
    <property type="term" value="F:phosphorelay sensor kinase activity"/>
    <property type="evidence" value="ECO:0007669"/>
    <property type="project" value="InterPro"/>
</dbReference>
<dbReference type="InterPro" id="IPR017171">
    <property type="entry name" value="Sig_transdc_His_kinase_MctS"/>
</dbReference>
<protein>
    <submittedName>
        <fullName evidence="12">Two-component system NarL family sensor kinase</fullName>
    </submittedName>
</protein>
<keyword evidence="6 10" id="KW-1133">Transmembrane helix</keyword>
<keyword evidence="2" id="KW-1003">Cell membrane</keyword>
<evidence type="ECO:0000256" key="1">
    <source>
        <dbReference type="ARBA" id="ARBA00004651"/>
    </source>
</evidence>
<name>A0A497VEC9_9RHOB</name>
<evidence type="ECO:0000256" key="2">
    <source>
        <dbReference type="ARBA" id="ARBA00022475"/>
    </source>
</evidence>
<dbReference type="EMBL" id="RCCE01000004">
    <property type="protein sequence ID" value="RLJ41800.1"/>
    <property type="molecule type" value="Genomic_DNA"/>
</dbReference>
<feature type="transmembrane region" description="Helical" evidence="10">
    <location>
        <begin position="216"/>
        <end position="239"/>
    </location>
</feature>
<dbReference type="SMART" id="SM00387">
    <property type="entry name" value="HATPase_c"/>
    <property type="match status" value="1"/>
</dbReference>
<evidence type="ECO:0000256" key="9">
    <source>
        <dbReference type="SAM" id="MobiDB-lite"/>
    </source>
</evidence>
<dbReference type="PANTHER" id="PTHR24421:SF37">
    <property type="entry name" value="SENSOR HISTIDINE KINASE NARS"/>
    <property type="match status" value="1"/>
</dbReference>
<dbReference type="Pfam" id="PF17200">
    <property type="entry name" value="sCache_2"/>
    <property type="match status" value="1"/>
</dbReference>
<keyword evidence="4 10" id="KW-0812">Transmembrane</keyword>
<dbReference type="RefSeq" id="WP_121025192.1">
    <property type="nucleotide sequence ID" value="NZ_RCCE01000004.1"/>
</dbReference>
<keyword evidence="5 12" id="KW-0418">Kinase</keyword>
<reference evidence="12 13" key="1">
    <citation type="submission" date="2018-10" db="EMBL/GenBank/DDBJ databases">
        <title>Genomic Encyclopedia of Archaeal and Bacterial Type Strains, Phase II (KMG-II): from individual species to whole genera.</title>
        <authorList>
            <person name="Goeker M."/>
        </authorList>
    </citation>
    <scope>NUCLEOTIDE SEQUENCE [LARGE SCALE GENOMIC DNA]</scope>
    <source>
        <strain evidence="12 13">DSM 29466</strain>
    </source>
</reference>
<dbReference type="PANTHER" id="PTHR24421">
    <property type="entry name" value="NITRATE/NITRITE SENSOR PROTEIN NARX-RELATED"/>
    <property type="match status" value="1"/>
</dbReference>
<dbReference type="GO" id="GO:0046983">
    <property type="term" value="F:protein dimerization activity"/>
    <property type="evidence" value="ECO:0007669"/>
    <property type="project" value="InterPro"/>
</dbReference>
<dbReference type="PROSITE" id="PS50109">
    <property type="entry name" value="HIS_KIN"/>
    <property type="match status" value="1"/>
</dbReference>
<gene>
    <name evidence="12" type="ORF">BCF46_2770</name>
</gene>
<sequence>MFHLWTQIRARLAFNYRQKIFLLTTLPLVLAVAAISAVVTVQSRQLAAREIRELESQLIEAKRAELKNYLSLARTAIGSVYGNAAPDDEVAKIKVQQTLSAMIYGQDGFFFVYDYDGNNLVSPRQTFLIGKNWKGLSDLNGVPVVDTIIDTARSGGGYHAYDWAKPSTRETARMVVYVIGLQDWKWALGTGIFIDDVLSTVAAAEAEVQARIQKTFIYIVLITILALFGVFVAGLLLNLRERRLADTKLRALTERIIDTQEEERGRVARELHDSISQILIGIRYTLELARKRVMGGDPRASESLDKGIGGLTEAIHEVRRISADLRPGVLDDLGLGPALKSLIDEFARRTSIKTEFKTVVFRNRLDKDAKIALYRIAQEALTNVERHAEANHVSIEVFGHRSGATMRITDNGTGISDRSARDGVGGLGLRNMQERIDQLKGTLRVLSSENGTIIEASVPLSHMLSPETMSESPAPKPRKTA</sequence>
<dbReference type="InterPro" id="IPR011712">
    <property type="entry name" value="Sig_transdc_His_kin_sub3_dim/P"/>
</dbReference>
<evidence type="ECO:0000256" key="4">
    <source>
        <dbReference type="ARBA" id="ARBA00022692"/>
    </source>
</evidence>
<keyword evidence="8 10" id="KW-0472">Membrane</keyword>
<organism evidence="12 13">
    <name type="scientific">Litoreibacter meonggei</name>
    <dbReference type="NCBI Taxonomy" id="1049199"/>
    <lineage>
        <taxon>Bacteria</taxon>
        <taxon>Pseudomonadati</taxon>
        <taxon>Pseudomonadota</taxon>
        <taxon>Alphaproteobacteria</taxon>
        <taxon>Rhodobacterales</taxon>
        <taxon>Roseobacteraceae</taxon>
        <taxon>Litoreibacter</taxon>
    </lineage>
</organism>
<feature type="domain" description="Histidine kinase" evidence="11">
    <location>
        <begin position="373"/>
        <end position="462"/>
    </location>
</feature>
<dbReference type="InterPro" id="IPR005467">
    <property type="entry name" value="His_kinase_dom"/>
</dbReference>
<dbReference type="InterPro" id="IPR050482">
    <property type="entry name" value="Sensor_HK_TwoCompSys"/>
</dbReference>
<accession>A0A497VEC9</accession>
<dbReference type="PIRSF" id="PIRSF037314">
    <property type="entry name" value="STHK_MctS"/>
    <property type="match status" value="1"/>
</dbReference>
<dbReference type="Gene3D" id="3.30.450.20">
    <property type="entry name" value="PAS domain"/>
    <property type="match status" value="1"/>
</dbReference>
<dbReference type="InterPro" id="IPR033480">
    <property type="entry name" value="sCache_2"/>
</dbReference>
<keyword evidence="7" id="KW-0902">Two-component regulatory system</keyword>
<keyword evidence="3" id="KW-0808">Transferase</keyword>
<dbReference type="Gene3D" id="3.30.565.10">
    <property type="entry name" value="Histidine kinase-like ATPase, C-terminal domain"/>
    <property type="match status" value="1"/>
</dbReference>
<dbReference type="AlphaFoldDB" id="A0A497VEC9"/>
<comment type="subcellular location">
    <subcellularLocation>
        <location evidence="1">Cell membrane</location>
        <topology evidence="1">Multi-pass membrane protein</topology>
    </subcellularLocation>
</comment>
<dbReference type="Pfam" id="PF07730">
    <property type="entry name" value="HisKA_3"/>
    <property type="match status" value="1"/>
</dbReference>
<dbReference type="InterPro" id="IPR003594">
    <property type="entry name" value="HATPase_dom"/>
</dbReference>
<evidence type="ECO:0000256" key="8">
    <source>
        <dbReference type="ARBA" id="ARBA00023136"/>
    </source>
</evidence>
<evidence type="ECO:0000256" key="6">
    <source>
        <dbReference type="ARBA" id="ARBA00022989"/>
    </source>
</evidence>
<evidence type="ECO:0000313" key="13">
    <source>
        <dbReference type="Proteomes" id="UP000269157"/>
    </source>
</evidence>
<proteinExistence type="predicted"/>
<dbReference type="SMART" id="SM01049">
    <property type="entry name" value="Cache_2"/>
    <property type="match status" value="1"/>
</dbReference>
<keyword evidence="13" id="KW-1185">Reference proteome</keyword>
<evidence type="ECO:0000313" key="12">
    <source>
        <dbReference type="EMBL" id="RLJ41800.1"/>
    </source>
</evidence>
<evidence type="ECO:0000256" key="5">
    <source>
        <dbReference type="ARBA" id="ARBA00022777"/>
    </source>
</evidence>
<dbReference type="OrthoDB" id="9778496at2"/>
<dbReference type="Gene3D" id="1.20.5.1930">
    <property type="match status" value="1"/>
</dbReference>
<dbReference type="InterPro" id="IPR036890">
    <property type="entry name" value="HATPase_C_sf"/>
</dbReference>
<dbReference type="Pfam" id="PF02518">
    <property type="entry name" value="HATPase_c"/>
    <property type="match status" value="1"/>
</dbReference>
<evidence type="ECO:0000256" key="7">
    <source>
        <dbReference type="ARBA" id="ARBA00023012"/>
    </source>
</evidence>
<feature type="region of interest" description="Disordered" evidence="9">
    <location>
        <begin position="462"/>
        <end position="481"/>
    </location>
</feature>
<evidence type="ECO:0000256" key="3">
    <source>
        <dbReference type="ARBA" id="ARBA00022679"/>
    </source>
</evidence>
<dbReference type="Proteomes" id="UP000269157">
    <property type="component" value="Unassembled WGS sequence"/>
</dbReference>
<dbReference type="SUPFAM" id="SSF55874">
    <property type="entry name" value="ATPase domain of HSP90 chaperone/DNA topoisomerase II/histidine kinase"/>
    <property type="match status" value="1"/>
</dbReference>
<dbReference type="GO" id="GO:0005886">
    <property type="term" value="C:plasma membrane"/>
    <property type="evidence" value="ECO:0007669"/>
    <property type="project" value="UniProtKB-SubCell"/>
</dbReference>
<comment type="caution">
    <text evidence="12">The sequence shown here is derived from an EMBL/GenBank/DDBJ whole genome shotgun (WGS) entry which is preliminary data.</text>
</comment>
<dbReference type="CDD" id="cd16917">
    <property type="entry name" value="HATPase_UhpB-NarQ-NarX-like"/>
    <property type="match status" value="1"/>
</dbReference>
<evidence type="ECO:0000256" key="10">
    <source>
        <dbReference type="SAM" id="Phobius"/>
    </source>
</evidence>